<organism evidence="1">
    <name type="scientific">freshwater metagenome</name>
    <dbReference type="NCBI Taxonomy" id="449393"/>
    <lineage>
        <taxon>unclassified sequences</taxon>
        <taxon>metagenomes</taxon>
        <taxon>ecological metagenomes</taxon>
    </lineage>
</organism>
<evidence type="ECO:0000313" key="1">
    <source>
        <dbReference type="EMBL" id="CAB4905516.1"/>
    </source>
</evidence>
<reference evidence="1" key="1">
    <citation type="submission" date="2020-05" db="EMBL/GenBank/DDBJ databases">
        <authorList>
            <person name="Chiriac C."/>
            <person name="Salcher M."/>
            <person name="Ghai R."/>
            <person name="Kavagutti S V."/>
        </authorList>
    </citation>
    <scope>NUCLEOTIDE SEQUENCE</scope>
</reference>
<name>A0A6J7GEV7_9ZZZZ</name>
<dbReference type="AlphaFoldDB" id="A0A6J7GEV7"/>
<accession>A0A6J7GEV7</accession>
<protein>
    <submittedName>
        <fullName evidence="1">Unannotated protein</fullName>
    </submittedName>
</protein>
<dbReference type="EMBL" id="CAFBMK010000034">
    <property type="protein sequence ID" value="CAB4905516.1"/>
    <property type="molecule type" value="Genomic_DNA"/>
</dbReference>
<sequence>MAEYRPKPADPNAGLHIFTANPDALLVAENGTSTFVTLRDIRRPGPLDLTQLTPYQPARPVCPN</sequence>
<gene>
    <name evidence="1" type="ORF">UFOPK3564_00853</name>
</gene>
<proteinExistence type="predicted"/>